<dbReference type="GO" id="GO:0009035">
    <property type="term" value="F:type I site-specific deoxyribonuclease activity"/>
    <property type="evidence" value="ECO:0007669"/>
    <property type="project" value="UniProtKB-EC"/>
</dbReference>
<evidence type="ECO:0000256" key="4">
    <source>
        <dbReference type="ARBA" id="ARBA00022722"/>
    </source>
</evidence>
<reference evidence="13" key="1">
    <citation type="submission" date="2016-02" db="EMBL/GenBank/DDBJ databases">
        <title>Draft Genome Sequence of Sporotomaculum syntrophicum Strain FB, a Syntrophic Benzoate Degrader.</title>
        <authorList>
            <person name="Nobu M.K."/>
            <person name="Narihiro T."/>
            <person name="Qiu Y.-L."/>
            <person name="Ohashi A."/>
            <person name="Liu W.-T."/>
            <person name="Yuji S."/>
        </authorList>
    </citation>
    <scope>NUCLEOTIDE SEQUENCE</scope>
    <source>
        <strain evidence="13">FB</strain>
    </source>
</reference>
<comment type="subunit">
    <text evidence="3 11">The type I restriction/modification system is composed of three polypeptides R, M and S.</text>
</comment>
<dbReference type="InterPro" id="IPR027417">
    <property type="entry name" value="P-loop_NTPase"/>
</dbReference>
<dbReference type="GO" id="GO:0003677">
    <property type="term" value="F:DNA binding"/>
    <property type="evidence" value="ECO:0007669"/>
    <property type="project" value="UniProtKB-KW"/>
</dbReference>
<proteinExistence type="inferred from homology"/>
<keyword evidence="9 11" id="KW-0067">ATP-binding</keyword>
<dbReference type="Pfam" id="PF12008">
    <property type="entry name" value="EcoR124_C"/>
    <property type="match status" value="1"/>
</dbReference>
<dbReference type="NCBIfam" id="TIGR00348">
    <property type="entry name" value="hsdR"/>
    <property type="match status" value="1"/>
</dbReference>
<gene>
    <name evidence="13" type="primary">hsdR</name>
    <name evidence="13" type="ORF">SPSYN_01046</name>
</gene>
<evidence type="ECO:0000256" key="2">
    <source>
        <dbReference type="ARBA" id="ARBA00008598"/>
    </source>
</evidence>
<evidence type="ECO:0000256" key="1">
    <source>
        <dbReference type="ARBA" id="ARBA00000851"/>
    </source>
</evidence>
<sequence length="1033" mass="119816">MSIYNIVASTDEATVVAEYAAEYNVRPEKYQSEAELEHEFIRQMTSQGYEYLAIHNEAALIANLRKQLELLNDFTFTDSEWDTFFTECIANTNEGIVEKTRKIQDDYIQILKRDGGTTKNIYLLDKRNIHNNRLQVINQYEEAGGKHETRYDVTILVNGLPLVHVELKRRGVAIREAFNQINRYQRDSFWAASGLFEYVQIFVISNGTHTKYYSNTTRNAHIKEQSSNERRRSKKTSNSFEFTSFWADASNKIIPDLMDFTKTFFAKHTLLNILTKYCVFTSEELLLVMRPYQIAAAERILSRIVISTNYKKMGTTAAGGYIWHTTGSGKTLTSFKTAQLASALPYIDKVLFVVDRKDLDYQTMKEYDRFEKGAANGNTSTRVLQRQLEDRDGKGNPHEYKIIVTTIQKLDIFIRKNKQHDIYKKHVVLIFDECHRSQFGAMHQAITKSFKHYHLFGFTGTPIFAANAGSGGNPLLRTTEQAFGERLHTYTIVDAINDGNVLPFRIDFINTIKMPDHINDKQVYSIDREKALADPQRIREIVAYVLEHFDQKTKRSSFYTFSAKWEEADKHNPMKMIEKRETRRVAGFNSIFTAASIPMAIRYYNEFKKQIAEKNRNLTIATIFSFSANEEEPDGLLPEEDFNMENLDRSSRDFLEAAIRDYNATFNTNYDTSSDKFQNYYIDLSLRVKNREIDLLIVVNMFLTGFDATTLNTLWVDKNLRQHGLIQAFSRTNRILNSVKTYGNIVCFRDLKEETDKAIALFGNKDAGGIVLLKTFEEYYMGYDEKGEYKPGYEELIATLTTRYPLGRPIVGEETEKDFIRLYGAILRLRNILTSFDDFAGNEILSERDFQDYQSIYIDLYQEYRKGAAGDKETINDDIIFEIELIRQIEVNIDYILMLVAKYQESNCKDKTILTTIDKAINSSIELRSKKELIERFIEQVNVSTKIDEDWRKFLDERREEDISAIIKEEKLKPEETRRFIDNAFRDGMLKTTGTAVDKIMPPVSRFGGGRAVKKQGIIEKLMKFFEKYFGLV</sequence>
<dbReference type="GO" id="GO:0009307">
    <property type="term" value="P:DNA restriction-modification system"/>
    <property type="evidence" value="ECO:0007669"/>
    <property type="project" value="UniProtKB-KW"/>
</dbReference>
<evidence type="ECO:0000256" key="11">
    <source>
        <dbReference type="RuleBase" id="RU364115"/>
    </source>
</evidence>
<keyword evidence="4" id="KW-0540">Nuclease</keyword>
<keyword evidence="10 11" id="KW-0238">DNA-binding</keyword>
<evidence type="ECO:0000256" key="9">
    <source>
        <dbReference type="ARBA" id="ARBA00022840"/>
    </source>
</evidence>
<dbReference type="Pfam" id="PF22679">
    <property type="entry name" value="T1R_D3-like"/>
    <property type="match status" value="1"/>
</dbReference>
<organism evidence="13 14">
    <name type="scientific">Sporotomaculum syntrophicum</name>
    <dbReference type="NCBI Taxonomy" id="182264"/>
    <lineage>
        <taxon>Bacteria</taxon>
        <taxon>Bacillati</taxon>
        <taxon>Bacillota</taxon>
        <taxon>Clostridia</taxon>
        <taxon>Eubacteriales</taxon>
        <taxon>Desulfallaceae</taxon>
        <taxon>Sporotomaculum</taxon>
    </lineage>
</organism>
<dbReference type="Pfam" id="PF04313">
    <property type="entry name" value="HSDR_N"/>
    <property type="match status" value="1"/>
</dbReference>
<comment type="similarity">
    <text evidence="2 11">Belongs to the HsdR family.</text>
</comment>
<dbReference type="InterPro" id="IPR040980">
    <property type="entry name" value="SWI2_SNF2"/>
</dbReference>
<evidence type="ECO:0000313" key="14">
    <source>
        <dbReference type="Proteomes" id="UP000798488"/>
    </source>
</evidence>
<keyword evidence="14" id="KW-1185">Reference proteome</keyword>
<dbReference type="Gene3D" id="3.90.1570.50">
    <property type="match status" value="2"/>
</dbReference>
<feature type="domain" description="Helicase ATP-binding" evidence="12">
    <location>
        <begin position="311"/>
        <end position="463"/>
    </location>
</feature>
<evidence type="ECO:0000256" key="3">
    <source>
        <dbReference type="ARBA" id="ARBA00011296"/>
    </source>
</evidence>
<evidence type="ECO:0000313" key="13">
    <source>
        <dbReference type="EMBL" id="KAF1084910.1"/>
    </source>
</evidence>
<keyword evidence="5 11" id="KW-0547">Nucleotide-binding</keyword>
<dbReference type="EC" id="3.1.21.3" evidence="11"/>
<dbReference type="GO" id="GO:0005524">
    <property type="term" value="F:ATP binding"/>
    <property type="evidence" value="ECO:0007669"/>
    <property type="project" value="UniProtKB-KW"/>
</dbReference>
<evidence type="ECO:0000256" key="5">
    <source>
        <dbReference type="ARBA" id="ARBA00022741"/>
    </source>
</evidence>
<accession>A0A9D3AW34</accession>
<dbReference type="InterPro" id="IPR007409">
    <property type="entry name" value="Restrct_endonuc_type1_HsdR_N"/>
</dbReference>
<dbReference type="PROSITE" id="PS51192">
    <property type="entry name" value="HELICASE_ATP_BIND_1"/>
    <property type="match status" value="1"/>
</dbReference>
<evidence type="ECO:0000256" key="10">
    <source>
        <dbReference type="ARBA" id="ARBA00023125"/>
    </source>
</evidence>
<dbReference type="Proteomes" id="UP000798488">
    <property type="component" value="Unassembled WGS sequence"/>
</dbReference>
<comment type="catalytic activity">
    <reaction evidence="1 11">
        <text>Endonucleolytic cleavage of DNA to give random double-stranded fragments with terminal 5'-phosphates, ATP is simultaneously hydrolyzed.</text>
        <dbReference type="EC" id="3.1.21.3"/>
    </reaction>
</comment>
<dbReference type="OrthoDB" id="9758243at2"/>
<keyword evidence="6 11" id="KW-0680">Restriction system</keyword>
<dbReference type="Gene3D" id="3.40.50.300">
    <property type="entry name" value="P-loop containing nucleotide triphosphate hydrolases"/>
    <property type="match status" value="2"/>
</dbReference>
<dbReference type="InterPro" id="IPR051268">
    <property type="entry name" value="Type-I_R_enzyme_R_subunit"/>
</dbReference>
<dbReference type="InterPro" id="IPR022625">
    <property type="entry name" value="TypeI_RM_Rsu_C"/>
</dbReference>
<dbReference type="CDD" id="cd18030">
    <property type="entry name" value="DEXHc_RE_I_HsdR"/>
    <property type="match status" value="1"/>
</dbReference>
<keyword evidence="8 11" id="KW-0378">Hydrolase</keyword>
<evidence type="ECO:0000256" key="7">
    <source>
        <dbReference type="ARBA" id="ARBA00022759"/>
    </source>
</evidence>
<protein>
    <recommendedName>
        <fullName evidence="11">Type I restriction enzyme endonuclease subunit</fullName>
        <shortName evidence="11">R protein</shortName>
        <ecNumber evidence="11">3.1.21.3</ecNumber>
    </recommendedName>
    <alternativeName>
        <fullName evidence="11">Type-1 restriction enzyme R protein</fullName>
    </alternativeName>
</protein>
<dbReference type="InterPro" id="IPR055180">
    <property type="entry name" value="HsdR_RecA-like_helicase_dom_2"/>
</dbReference>
<dbReference type="PANTHER" id="PTHR30195">
    <property type="entry name" value="TYPE I SITE-SPECIFIC DEOXYRIBONUCLEASE PROTEIN SUBUNIT M AND R"/>
    <property type="match status" value="1"/>
</dbReference>
<evidence type="ECO:0000259" key="12">
    <source>
        <dbReference type="PROSITE" id="PS51192"/>
    </source>
</evidence>
<dbReference type="InterPro" id="IPR014001">
    <property type="entry name" value="Helicase_ATP-bd"/>
</dbReference>
<dbReference type="Pfam" id="PF18766">
    <property type="entry name" value="SWI2_SNF2"/>
    <property type="match status" value="1"/>
</dbReference>
<evidence type="ECO:0000256" key="6">
    <source>
        <dbReference type="ARBA" id="ARBA00022747"/>
    </source>
</evidence>
<name>A0A9D3AW34_9FIRM</name>
<keyword evidence="7" id="KW-0255">Endonuclease</keyword>
<dbReference type="PANTHER" id="PTHR30195:SF16">
    <property type="entry name" value="TYPE I RESTRICTION ENZYME ENDONUCLEASE SUBUNIT"/>
    <property type="match status" value="1"/>
</dbReference>
<dbReference type="CDD" id="cd22332">
    <property type="entry name" value="HsdR_N"/>
    <property type="match status" value="1"/>
</dbReference>
<dbReference type="CDD" id="cd18800">
    <property type="entry name" value="SF2_C_EcoR124I-like"/>
    <property type="match status" value="1"/>
</dbReference>
<dbReference type="EMBL" id="LSRS01000003">
    <property type="protein sequence ID" value="KAF1084910.1"/>
    <property type="molecule type" value="Genomic_DNA"/>
</dbReference>
<dbReference type="RefSeq" id="WP_161821453.1">
    <property type="nucleotide sequence ID" value="NZ_LSRS01000003.1"/>
</dbReference>
<comment type="function">
    <text evidence="11">Subunit R is required for both nuclease and ATPase activities, but not for modification.</text>
</comment>
<dbReference type="AlphaFoldDB" id="A0A9D3AW34"/>
<dbReference type="Gene3D" id="1.20.58.2040">
    <property type="match status" value="1"/>
</dbReference>
<dbReference type="SMART" id="SM00487">
    <property type="entry name" value="DEXDc"/>
    <property type="match status" value="1"/>
</dbReference>
<evidence type="ECO:0000256" key="8">
    <source>
        <dbReference type="ARBA" id="ARBA00022801"/>
    </source>
</evidence>
<dbReference type="SUPFAM" id="SSF52540">
    <property type="entry name" value="P-loop containing nucleoside triphosphate hydrolases"/>
    <property type="match status" value="1"/>
</dbReference>
<comment type="caution">
    <text evidence="13">The sequence shown here is derived from an EMBL/GenBank/DDBJ whole genome shotgun (WGS) entry which is preliminary data.</text>
</comment>
<dbReference type="InterPro" id="IPR004473">
    <property type="entry name" value="Restrct_endonuc_typeI_HsdR"/>
</dbReference>